<dbReference type="Gene3D" id="2.170.120.12">
    <property type="entry name" value="DNA-directed RNA polymerase, insert domain"/>
    <property type="match status" value="1"/>
</dbReference>
<sequence length="364" mass="39266">MADSFLAKNWRDLIKPRRLEVDQDSLSPTYAKFVAEPLERGFGTTLGNSLRRVLLSSLQGAAITTVKIEGVDHEFTTIPEVAEDVTDIVLNLKEVLLRMHTNEPKTIRIEAEGPKEIKAGDIIADQDVEILNPGHHICTVSEGGKVRMELTCRRGRGYVPASANKVAGSPIGTIPIDSLFSPIRKVNYQVTNARVGQVTDYDKLTLEVWTDGSVTPQDAVAYAAKIVKEQLTVFVNFDETEEPVAVEAPKEEAKLNENLFRSVDELELSVRSANCLQQANIKTIGDLVQRTEAEMLKTKNFGRKSLKEIKEILAEMGLSLGMKLENWPPKTPPAPAPGAAAAAAAAAGAAPAAGGAVPPGAPKA</sequence>
<evidence type="ECO:0000256" key="4">
    <source>
        <dbReference type="ARBA" id="ARBA00022478"/>
    </source>
</evidence>
<dbReference type="Pfam" id="PF03118">
    <property type="entry name" value="RNA_pol_A_CTD"/>
    <property type="match status" value="1"/>
</dbReference>
<feature type="region of interest" description="Disordered" evidence="12">
    <location>
        <begin position="345"/>
        <end position="364"/>
    </location>
</feature>
<dbReference type="SUPFAM" id="SSF47789">
    <property type="entry name" value="C-terminal domain of RNA polymerase alpha subunit"/>
    <property type="match status" value="1"/>
</dbReference>
<comment type="subunit">
    <text evidence="11">Homodimer. The RNAP catalytic core consists of 2 alpha, 1 beta, 1 beta' and 1 omega subunit. When a sigma factor is associated with the core the holoenzyme is formed, which can initiate transcription.</text>
</comment>
<evidence type="ECO:0000256" key="10">
    <source>
        <dbReference type="ARBA" id="ARBA00048552"/>
    </source>
</evidence>
<comment type="domain">
    <text evidence="11">The N-terminal domain is essential for RNAP assembly and basal transcription, whereas the C-terminal domain is involved in interaction with transcriptional regulators and with upstream promoter elements.</text>
</comment>
<feature type="domain" description="DNA-directed RNA polymerase RpoA/D/Rpb3-type" evidence="13">
    <location>
        <begin position="30"/>
        <end position="237"/>
    </location>
</feature>
<keyword evidence="7 11" id="KW-0804">Transcription</keyword>
<evidence type="ECO:0000256" key="9">
    <source>
        <dbReference type="ARBA" id="ARBA00033070"/>
    </source>
</evidence>
<evidence type="ECO:0000256" key="7">
    <source>
        <dbReference type="ARBA" id="ARBA00023163"/>
    </source>
</evidence>
<comment type="similarity">
    <text evidence="1 11">Belongs to the RNA polymerase alpha chain family.</text>
</comment>
<dbReference type="HAMAP" id="MF_00059">
    <property type="entry name" value="RNApol_bact_RpoA"/>
    <property type="match status" value="1"/>
</dbReference>
<accession>A0ABT4ADN5</accession>
<evidence type="ECO:0000256" key="6">
    <source>
        <dbReference type="ARBA" id="ARBA00022695"/>
    </source>
</evidence>
<evidence type="ECO:0000256" key="5">
    <source>
        <dbReference type="ARBA" id="ARBA00022679"/>
    </source>
</evidence>
<keyword evidence="4 11" id="KW-0240">DNA-directed RNA polymerase</keyword>
<dbReference type="InterPro" id="IPR036643">
    <property type="entry name" value="RNApol_insert_sf"/>
</dbReference>
<dbReference type="CDD" id="cd06928">
    <property type="entry name" value="RNAP_alpha_NTD"/>
    <property type="match status" value="1"/>
</dbReference>
<feature type="compositionally biased region" description="Low complexity" evidence="12">
    <location>
        <begin position="345"/>
        <end position="358"/>
    </location>
</feature>
<dbReference type="Pfam" id="PF01000">
    <property type="entry name" value="RNA_pol_A_bac"/>
    <property type="match status" value="1"/>
</dbReference>
<evidence type="ECO:0000259" key="13">
    <source>
        <dbReference type="SMART" id="SM00662"/>
    </source>
</evidence>
<feature type="region of interest" description="Alpha N-terminal domain (alpha-NTD)" evidence="11">
    <location>
        <begin position="1"/>
        <end position="238"/>
    </location>
</feature>
<reference evidence="14 15" key="1">
    <citation type="submission" date="2022-11" db="EMBL/GenBank/DDBJ databases">
        <title>Minimal conservation of predation-associated metabolite biosynthetic gene clusters underscores biosynthetic potential of Myxococcota including descriptions for ten novel species: Archangium lansinium sp. nov., Myxococcus landrumus sp. nov., Nannocystis bai.</title>
        <authorList>
            <person name="Ahearne A."/>
            <person name="Stevens C."/>
            <person name="Phillips K."/>
        </authorList>
    </citation>
    <scope>NUCLEOTIDE SEQUENCE [LARGE SCALE GENOMIC DNA]</scope>
    <source>
        <strain evidence="14 15">MIWBW</strain>
    </source>
</reference>
<comment type="function">
    <text evidence="11">DNA-dependent RNA polymerase catalyzes the transcription of DNA into RNA using the four ribonucleoside triphosphates as substrates.</text>
</comment>
<protein>
    <recommendedName>
        <fullName evidence="3 11">DNA-directed RNA polymerase subunit alpha</fullName>
        <shortName evidence="11">RNAP subunit alpha</shortName>
        <ecNumber evidence="2 11">2.7.7.6</ecNumber>
    </recommendedName>
    <alternativeName>
        <fullName evidence="9 11">RNA polymerase subunit alpha</fullName>
    </alternativeName>
    <alternativeName>
        <fullName evidence="8 11">Transcriptase subunit alpha</fullName>
    </alternativeName>
</protein>
<name>A0ABT4ADN5_9BACT</name>
<evidence type="ECO:0000256" key="11">
    <source>
        <dbReference type="HAMAP-Rule" id="MF_00059"/>
    </source>
</evidence>
<feature type="region of interest" description="Alpha C-terminal domain (alpha-CTD)" evidence="11">
    <location>
        <begin position="255"/>
        <end position="364"/>
    </location>
</feature>
<dbReference type="GO" id="GO:0000428">
    <property type="term" value="C:DNA-directed RNA polymerase complex"/>
    <property type="evidence" value="ECO:0007669"/>
    <property type="project" value="UniProtKB-KW"/>
</dbReference>
<keyword evidence="6 11" id="KW-0548">Nucleotidyltransferase</keyword>
<evidence type="ECO:0000313" key="14">
    <source>
        <dbReference type="EMBL" id="MCY1079029.1"/>
    </source>
</evidence>
<dbReference type="EC" id="2.7.7.6" evidence="2 11"/>
<dbReference type="SMART" id="SM00662">
    <property type="entry name" value="RPOLD"/>
    <property type="match status" value="1"/>
</dbReference>
<dbReference type="InterPro" id="IPR011262">
    <property type="entry name" value="DNA-dir_RNA_pol_insert"/>
</dbReference>
<gene>
    <name evidence="11" type="primary">rpoA</name>
    <name evidence="14" type="ORF">OV287_31665</name>
</gene>
<dbReference type="Gene3D" id="1.10.150.20">
    <property type="entry name" value="5' to 3' exonuclease, C-terminal subdomain"/>
    <property type="match status" value="1"/>
</dbReference>
<evidence type="ECO:0000256" key="12">
    <source>
        <dbReference type="SAM" id="MobiDB-lite"/>
    </source>
</evidence>
<comment type="caution">
    <text evidence="14">The sequence shown here is derived from an EMBL/GenBank/DDBJ whole genome shotgun (WGS) entry which is preliminary data.</text>
</comment>
<dbReference type="Gene3D" id="3.30.1360.10">
    <property type="entry name" value="RNA polymerase, RBP11-like subunit"/>
    <property type="match status" value="1"/>
</dbReference>
<dbReference type="SUPFAM" id="SSF55257">
    <property type="entry name" value="RBP11-like subunits of RNA polymerase"/>
    <property type="match status" value="1"/>
</dbReference>
<dbReference type="InterPro" id="IPR011263">
    <property type="entry name" value="DNA-dir_RNA_pol_RpoA/D/Rpb3"/>
</dbReference>
<evidence type="ECO:0000256" key="2">
    <source>
        <dbReference type="ARBA" id="ARBA00012418"/>
    </source>
</evidence>
<dbReference type="NCBIfam" id="TIGR02027">
    <property type="entry name" value="rpoA"/>
    <property type="match status" value="1"/>
</dbReference>
<dbReference type="Pfam" id="PF01193">
    <property type="entry name" value="RNA_pol_L"/>
    <property type="match status" value="1"/>
</dbReference>
<dbReference type="Proteomes" id="UP001207654">
    <property type="component" value="Unassembled WGS sequence"/>
</dbReference>
<evidence type="ECO:0000256" key="8">
    <source>
        <dbReference type="ARBA" id="ARBA00032524"/>
    </source>
</evidence>
<dbReference type="SUPFAM" id="SSF56553">
    <property type="entry name" value="Insert subdomain of RNA polymerase alpha subunit"/>
    <property type="match status" value="1"/>
</dbReference>
<evidence type="ECO:0000256" key="1">
    <source>
        <dbReference type="ARBA" id="ARBA00007123"/>
    </source>
</evidence>
<dbReference type="NCBIfam" id="NF003515">
    <property type="entry name" value="PRK05182.2-1"/>
    <property type="match status" value="1"/>
</dbReference>
<comment type="catalytic activity">
    <reaction evidence="10 11">
        <text>RNA(n) + a ribonucleoside 5'-triphosphate = RNA(n+1) + diphosphate</text>
        <dbReference type="Rhea" id="RHEA:21248"/>
        <dbReference type="Rhea" id="RHEA-COMP:14527"/>
        <dbReference type="Rhea" id="RHEA-COMP:17342"/>
        <dbReference type="ChEBI" id="CHEBI:33019"/>
        <dbReference type="ChEBI" id="CHEBI:61557"/>
        <dbReference type="ChEBI" id="CHEBI:140395"/>
        <dbReference type="EC" id="2.7.7.6"/>
    </reaction>
</comment>
<dbReference type="GO" id="GO:0003899">
    <property type="term" value="F:DNA-directed RNA polymerase activity"/>
    <property type="evidence" value="ECO:0007669"/>
    <property type="project" value="UniProtKB-EC"/>
</dbReference>
<keyword evidence="15" id="KW-1185">Reference proteome</keyword>
<keyword evidence="5 11" id="KW-0808">Transferase</keyword>
<dbReference type="InterPro" id="IPR011260">
    <property type="entry name" value="RNAP_asu_C"/>
</dbReference>
<dbReference type="RefSeq" id="WP_267537782.1">
    <property type="nucleotide sequence ID" value="NZ_JAPNKA010000001.1"/>
</dbReference>
<dbReference type="InterPro" id="IPR011773">
    <property type="entry name" value="DNA-dir_RpoA"/>
</dbReference>
<dbReference type="NCBIfam" id="NF003513">
    <property type="entry name" value="PRK05182.1-2"/>
    <property type="match status" value="1"/>
</dbReference>
<evidence type="ECO:0000313" key="15">
    <source>
        <dbReference type="Proteomes" id="UP001207654"/>
    </source>
</evidence>
<dbReference type="InterPro" id="IPR036603">
    <property type="entry name" value="RBP11-like"/>
</dbReference>
<dbReference type="EMBL" id="JAPNKA010000001">
    <property type="protein sequence ID" value="MCY1079029.1"/>
    <property type="molecule type" value="Genomic_DNA"/>
</dbReference>
<dbReference type="NCBIfam" id="NF003519">
    <property type="entry name" value="PRK05182.2-5"/>
    <property type="match status" value="1"/>
</dbReference>
<proteinExistence type="inferred from homology"/>
<evidence type="ECO:0000256" key="3">
    <source>
        <dbReference type="ARBA" id="ARBA00015972"/>
    </source>
</evidence>
<organism evidence="14 15">
    <name type="scientific">Archangium lansingense</name>
    <dbReference type="NCBI Taxonomy" id="2995310"/>
    <lineage>
        <taxon>Bacteria</taxon>
        <taxon>Pseudomonadati</taxon>
        <taxon>Myxococcota</taxon>
        <taxon>Myxococcia</taxon>
        <taxon>Myxococcales</taxon>
        <taxon>Cystobacterineae</taxon>
        <taxon>Archangiaceae</taxon>
        <taxon>Archangium</taxon>
    </lineage>
</organism>